<name>Q4FKT3_TRYB2</name>
<dbReference type="EC" id="2.4.1.-" evidence="10"/>
<protein>
    <recommendedName>
        <fullName evidence="10">Hexosyltransferase</fullName>
        <ecNumber evidence="10">2.4.1.-</ecNumber>
    </recommendedName>
</protein>
<evidence type="ECO:0000256" key="10">
    <source>
        <dbReference type="RuleBase" id="RU363063"/>
    </source>
</evidence>
<evidence type="ECO:0000313" key="11">
    <source>
        <dbReference type="EMBL" id="CAJ16295.1"/>
    </source>
</evidence>
<evidence type="ECO:0000256" key="8">
    <source>
        <dbReference type="ARBA" id="ARBA00023034"/>
    </source>
</evidence>
<dbReference type="GO" id="GO:0016758">
    <property type="term" value="F:hexosyltransferase activity"/>
    <property type="evidence" value="ECO:0007669"/>
    <property type="project" value="InterPro"/>
</dbReference>
<dbReference type="GO" id="GO:0000139">
    <property type="term" value="C:Golgi membrane"/>
    <property type="evidence" value="ECO:0007669"/>
    <property type="project" value="UniProtKB-SubCell"/>
</dbReference>
<keyword evidence="4" id="KW-0808">Transferase</keyword>
<evidence type="ECO:0000256" key="3">
    <source>
        <dbReference type="ARBA" id="ARBA00022676"/>
    </source>
</evidence>
<comment type="similarity">
    <text evidence="2 10">Belongs to the glycosyltransferase 31 family.</text>
</comment>
<dbReference type="PANTHER" id="PTHR11214">
    <property type="entry name" value="BETA-1,3-N-ACETYLGLUCOSAMINYLTRANSFERASE"/>
    <property type="match status" value="1"/>
</dbReference>
<keyword evidence="7" id="KW-1133">Transmembrane helix</keyword>
<evidence type="ECO:0000256" key="5">
    <source>
        <dbReference type="ARBA" id="ARBA00022692"/>
    </source>
</evidence>
<keyword evidence="6" id="KW-0735">Signal-anchor</keyword>
<dbReference type="AlphaFoldDB" id="Q4FKT3"/>
<keyword evidence="3 10" id="KW-0328">Glycosyltransferase</keyword>
<organism evidence="11">
    <name type="scientific">Trypanosoma brucei brucei (strain 927/4 GUTat10.1)</name>
    <dbReference type="NCBI Taxonomy" id="185431"/>
    <lineage>
        <taxon>Eukaryota</taxon>
        <taxon>Discoba</taxon>
        <taxon>Euglenozoa</taxon>
        <taxon>Kinetoplastea</taxon>
        <taxon>Metakinetoplastina</taxon>
        <taxon>Trypanosomatida</taxon>
        <taxon>Trypanosomatidae</taxon>
        <taxon>Trypanosoma</taxon>
    </lineage>
</organism>
<proteinExistence type="inferred from homology"/>
<gene>
    <name evidence="11" type="ORF">Tb09.v4.0080</name>
</gene>
<keyword evidence="5" id="KW-0812">Transmembrane</keyword>
<dbReference type="EMBL" id="CT009751">
    <property type="protein sequence ID" value="CAJ16295.1"/>
    <property type="molecule type" value="Genomic_DNA"/>
</dbReference>
<keyword evidence="9" id="KW-0472">Membrane</keyword>
<evidence type="ECO:0000256" key="4">
    <source>
        <dbReference type="ARBA" id="ARBA00022679"/>
    </source>
</evidence>
<accession>Q4FKT3</accession>
<evidence type="ECO:0000256" key="1">
    <source>
        <dbReference type="ARBA" id="ARBA00004323"/>
    </source>
</evidence>
<evidence type="ECO:0000256" key="2">
    <source>
        <dbReference type="ARBA" id="ARBA00008661"/>
    </source>
</evidence>
<comment type="subcellular location">
    <subcellularLocation>
        <location evidence="1 10">Golgi apparatus membrane</location>
        <topology evidence="1 10">Single-pass type II membrane protein</topology>
    </subcellularLocation>
</comment>
<dbReference type="InterPro" id="IPR002659">
    <property type="entry name" value="Glyco_trans_31"/>
</dbReference>
<keyword evidence="8 10" id="KW-0333">Golgi apparatus</keyword>
<dbReference type="PANTHER" id="PTHR11214:SF351">
    <property type="entry name" value="BETA-1,3-GALACTOSYLTRANSFERASE PVG3"/>
    <property type="match status" value="1"/>
</dbReference>
<evidence type="ECO:0000256" key="6">
    <source>
        <dbReference type="ARBA" id="ARBA00022968"/>
    </source>
</evidence>
<dbReference type="VEuPathDB" id="TriTrypDB:Tb09.v4.0080"/>
<sequence length="327" mass="38715">MRFVYNAEERIGESEGHFVVAGIPSIDNDERFRRRKLQRETCWSYSEVARKVNNFTGKLLIIYALSPHTNNNCELRNFFEQDEELNQDVIILPVCDVNLTTNKKIGDTCNWGWEAELTMSRKTYMWFKFAVEIFKPSNHYIMKADDDIFMRVPLYLKHLEVPPREKLNMGRAIGYYKDFSNEITWHTIGYASTPQRDVVKEIVDYESLKKLIRSPIKFRNFEQYMDFRALNEDIMVGEVIRIKLKFKGLLTVDTKDCHYVMYIKIPLFHFISQHLDVVIFYQIALQDYIHIQRINPVRRNGKPKAQITTVSGRHRDTFDFQKGSLQA</sequence>
<evidence type="ECO:0000256" key="9">
    <source>
        <dbReference type="ARBA" id="ARBA00023136"/>
    </source>
</evidence>
<reference evidence="11" key="1">
    <citation type="submission" date="2005-06" db="EMBL/GenBank/DDBJ databases">
        <authorList>
            <person name="Lennard N."/>
            <person name="Barron A."/>
            <person name="Clark L."/>
            <person name="Corton C."/>
            <person name="Harris B."/>
            <person name="Line A."/>
            <person name="Berriman M."/>
            <person name="Hertz-Fowler C."/>
            <person name="Renauld H."/>
            <person name="Bohme U."/>
            <person name="Arrowsmith C."/>
            <person name="Cronin C."/>
            <person name="Davies R."/>
            <person name="Doggett J."/>
            <person name="Fraser A."/>
            <person name="Johnson D."/>
            <person name="Larke N."/>
            <person name="Leech V."/>
            <person name="Lord A."/>
            <person name="MacLeod A."/>
            <person name="Norbertczak H."/>
            <person name="Ormand D."/>
            <person name="Quail M."/>
            <person name="Rabbinowitsch E."/>
            <person name="Rajandream M."/>
            <person name="Reitter C."/>
            <person name="Sharp S."/>
            <person name="Woodward J."/>
            <person name="Hall N."/>
            <person name="Melville S.and.Barrell.B."/>
        </authorList>
    </citation>
    <scope>NUCLEOTIDE SEQUENCE</scope>
    <source>
        <strain evidence="11">927/4 GUTat10.1</strain>
    </source>
</reference>
<evidence type="ECO:0000256" key="7">
    <source>
        <dbReference type="ARBA" id="ARBA00022989"/>
    </source>
</evidence>
<dbReference type="CAZy" id="GT67">
    <property type="family name" value="Glycosyltransferase Family 67"/>
</dbReference>